<name>A0A7X0AWQ6_9PROT</name>
<dbReference type="GO" id="GO:0006508">
    <property type="term" value="P:proteolysis"/>
    <property type="evidence" value="ECO:0007669"/>
    <property type="project" value="UniProtKB-KW"/>
</dbReference>
<feature type="domain" description="Peptidase M16 N-terminal" evidence="5">
    <location>
        <begin position="68"/>
        <end position="182"/>
    </location>
</feature>
<dbReference type="InterPro" id="IPR050361">
    <property type="entry name" value="MPP/UQCRC_Complex"/>
</dbReference>
<dbReference type="AlphaFoldDB" id="A0A7X0AWQ6"/>
<proteinExistence type="inferred from homology"/>
<evidence type="ECO:0000313" key="7">
    <source>
        <dbReference type="EMBL" id="MBB6251523.1"/>
    </source>
</evidence>
<gene>
    <name evidence="7" type="ORF">FHS74_002074</name>
</gene>
<comment type="similarity">
    <text evidence="1">Belongs to the peptidase M16 family.</text>
</comment>
<reference evidence="7 8" key="1">
    <citation type="submission" date="2020-08" db="EMBL/GenBank/DDBJ databases">
        <title>Genomic Encyclopedia of Type Strains, Phase IV (KMG-IV): sequencing the most valuable type-strain genomes for metagenomic binning, comparative biology and taxonomic classification.</title>
        <authorList>
            <person name="Goeker M."/>
        </authorList>
    </citation>
    <scope>NUCLEOTIDE SEQUENCE [LARGE SCALE GENOMIC DNA]</scope>
    <source>
        <strain evidence="7 8">DSM 22198</strain>
    </source>
</reference>
<dbReference type="Proteomes" id="UP000539175">
    <property type="component" value="Unassembled WGS sequence"/>
</dbReference>
<dbReference type="Pfam" id="PF05193">
    <property type="entry name" value="Peptidase_M16_C"/>
    <property type="match status" value="2"/>
</dbReference>
<evidence type="ECO:0000259" key="6">
    <source>
        <dbReference type="Pfam" id="PF05193"/>
    </source>
</evidence>
<dbReference type="GO" id="GO:0046872">
    <property type="term" value="F:metal ion binding"/>
    <property type="evidence" value="ECO:0007669"/>
    <property type="project" value="InterPro"/>
</dbReference>
<dbReference type="PANTHER" id="PTHR11851">
    <property type="entry name" value="METALLOPROTEASE"/>
    <property type="match status" value="1"/>
</dbReference>
<keyword evidence="2" id="KW-0482">Metalloprotease</keyword>
<dbReference type="Gene3D" id="3.30.830.10">
    <property type="entry name" value="Metalloenzyme, LuxS/M16 peptidase-like"/>
    <property type="match status" value="4"/>
</dbReference>
<sequence>MMRFTRTLAALTLTTALCSSLPAFAAGGGADTPIVPGAEVPGGAVGGKVSVPPLAFTTRTLANGLKVIALPDASTPTVSVQVWYSVGSKDDPKGRSGFAHLFEHMMFKSTRDMAAEQFDRLTEDVGGYNNASTNADYTDYFETVPANHLERILWAEAERMGSLVVDEENFKSERDVVKEELRQRVLAQPYGKLFYLMFPQVSFKVHPYGRPGIGSIEDLDAATLKDVQAFHATYYRPDNATLVVVGNFKPAELDAWVDRYFGPLTHPATAIPRVTAVEPARTTAQTLTVTEANAPLPAVLLSYPFPKATDKDLPALIVLDSILGHGDSSRLNQSLVYEKQVASQVFTFQEVNQQPGAYAIGAILAGGATAEAGETALLGELAKVSQDGVTEAELAAARNQLVTDELTERETANGRASLLARAAVIFGDPKRADSLLADIQAVTADDVKRVAATWLKPETKVSVRYVPAASESQGAAEKGTDTVATSATIDAAPLVVPADLKVVEPAPADQRQAPPTAGPAVDAVLPQPVEKRLANGLRVIVAPTHGVPLVEASLRIGGGGAVDPARLPGTASLTAAVLTKGTKTRTAPEIARDVEALGGTLTAAAGWDGSELSLLVKADVPTPALEIFADVARNPAFQKEELERERHQTLDGLSVTLKDPAGLAKLVGPRVLYADAAYGHPLTGTPKSLTALKPADLVAYHHTWWRPDNATLVLAGPLTAEQGFALAEKLFGGWAKPAAALPALPASPAQPAGRAVVVDLPKSGQAAVLVVRPGLARSDADYYPASVANAVLGVGYSSRLNQEIRIKRGLSYGAGSALDFRRVPGPFVASTQTKNPSAPEVAGLIMAEMGKLGAQAPGETELAGRKAVLIGNFGRTVERTQGVASLVGSLALQGVDLAEIGRYISRVQAVTPAEVQRAAARTLAPAQTSLVVVGDSAQFLAALREKYPKVEVIPAAQLNLDSGSLKQPAPKDAKAKDAKAEPKAEAKKP</sequence>
<evidence type="ECO:0000313" key="8">
    <source>
        <dbReference type="Proteomes" id="UP000539175"/>
    </source>
</evidence>
<feature type="chain" id="PRO_5030820940" evidence="4">
    <location>
        <begin position="26"/>
        <end position="989"/>
    </location>
</feature>
<dbReference type="PANTHER" id="PTHR11851:SF49">
    <property type="entry name" value="MITOCHONDRIAL-PROCESSING PEPTIDASE SUBUNIT ALPHA"/>
    <property type="match status" value="1"/>
</dbReference>
<evidence type="ECO:0000256" key="1">
    <source>
        <dbReference type="ARBA" id="ARBA00007261"/>
    </source>
</evidence>
<feature type="domain" description="Peptidase M16 C-terminal" evidence="6">
    <location>
        <begin position="693"/>
        <end position="867"/>
    </location>
</feature>
<dbReference type="EMBL" id="JACIIZ010000005">
    <property type="protein sequence ID" value="MBB6251523.1"/>
    <property type="molecule type" value="Genomic_DNA"/>
</dbReference>
<keyword evidence="7" id="KW-0378">Hydrolase</keyword>
<dbReference type="SUPFAM" id="SSF63411">
    <property type="entry name" value="LuxS/MPP-like metallohydrolase"/>
    <property type="match status" value="4"/>
</dbReference>
<evidence type="ECO:0000259" key="5">
    <source>
        <dbReference type="Pfam" id="PF00675"/>
    </source>
</evidence>
<keyword evidence="7" id="KW-0645">Protease</keyword>
<dbReference type="InterPro" id="IPR007863">
    <property type="entry name" value="Peptidase_M16_C"/>
</dbReference>
<keyword evidence="4" id="KW-0732">Signal</keyword>
<dbReference type="Pfam" id="PF00675">
    <property type="entry name" value="Peptidase_M16"/>
    <property type="match status" value="2"/>
</dbReference>
<organism evidence="7 8">
    <name type="scientific">Nitrospirillum iridis</name>
    <dbReference type="NCBI Taxonomy" id="765888"/>
    <lineage>
        <taxon>Bacteria</taxon>
        <taxon>Pseudomonadati</taxon>
        <taxon>Pseudomonadota</taxon>
        <taxon>Alphaproteobacteria</taxon>
        <taxon>Rhodospirillales</taxon>
        <taxon>Azospirillaceae</taxon>
        <taxon>Nitrospirillum</taxon>
    </lineage>
</organism>
<evidence type="ECO:0000256" key="3">
    <source>
        <dbReference type="SAM" id="MobiDB-lite"/>
    </source>
</evidence>
<dbReference type="InterPro" id="IPR011249">
    <property type="entry name" value="Metalloenz_LuxS/M16"/>
</dbReference>
<feature type="signal peptide" evidence="4">
    <location>
        <begin position="1"/>
        <end position="25"/>
    </location>
</feature>
<evidence type="ECO:0000256" key="4">
    <source>
        <dbReference type="SAM" id="SignalP"/>
    </source>
</evidence>
<dbReference type="RefSeq" id="WP_211106216.1">
    <property type="nucleotide sequence ID" value="NZ_JACIIZ010000005.1"/>
</dbReference>
<evidence type="ECO:0000256" key="2">
    <source>
        <dbReference type="ARBA" id="ARBA00023049"/>
    </source>
</evidence>
<keyword evidence="8" id="KW-1185">Reference proteome</keyword>
<feature type="region of interest" description="Disordered" evidence="3">
    <location>
        <begin position="961"/>
        <end position="989"/>
    </location>
</feature>
<dbReference type="GO" id="GO:0008237">
    <property type="term" value="F:metallopeptidase activity"/>
    <property type="evidence" value="ECO:0007669"/>
    <property type="project" value="UniProtKB-KW"/>
</dbReference>
<accession>A0A7X0AWQ6</accession>
<dbReference type="EC" id="3.4.24.-" evidence="7"/>
<feature type="compositionally biased region" description="Basic and acidic residues" evidence="3">
    <location>
        <begin position="969"/>
        <end position="989"/>
    </location>
</feature>
<comment type="caution">
    <text evidence="7">The sequence shown here is derived from an EMBL/GenBank/DDBJ whole genome shotgun (WGS) entry which is preliminary data.</text>
</comment>
<feature type="domain" description="Peptidase M16 C-terminal" evidence="6">
    <location>
        <begin position="222"/>
        <end position="401"/>
    </location>
</feature>
<dbReference type="InterPro" id="IPR011765">
    <property type="entry name" value="Pept_M16_N"/>
</dbReference>
<feature type="domain" description="Peptidase M16 N-terminal" evidence="5">
    <location>
        <begin position="539"/>
        <end position="654"/>
    </location>
</feature>
<protein>
    <submittedName>
        <fullName evidence="7">Zinc protease</fullName>
        <ecNumber evidence="7">3.4.24.-</ecNumber>
    </submittedName>
</protein>